<keyword evidence="3" id="KW-0732">Signal</keyword>
<evidence type="ECO:0000256" key="2">
    <source>
        <dbReference type="ARBA" id="ARBA00006275"/>
    </source>
</evidence>
<dbReference type="InterPro" id="IPR033985">
    <property type="entry name" value="SusD-like_N"/>
</dbReference>
<comment type="caution">
    <text evidence="8">The sequence shown here is derived from an EMBL/GenBank/DDBJ whole genome shotgun (WGS) entry which is preliminary data.</text>
</comment>
<gene>
    <name evidence="8" type="ORF">ACFSAH_07815</name>
</gene>
<comment type="subcellular location">
    <subcellularLocation>
        <location evidence="1">Cell outer membrane</location>
    </subcellularLocation>
</comment>
<dbReference type="RefSeq" id="WP_379662158.1">
    <property type="nucleotide sequence ID" value="NZ_JBHUDG010000010.1"/>
</dbReference>
<evidence type="ECO:0000256" key="4">
    <source>
        <dbReference type="ARBA" id="ARBA00023136"/>
    </source>
</evidence>
<dbReference type="Proteomes" id="UP001597118">
    <property type="component" value="Unassembled WGS sequence"/>
</dbReference>
<organism evidence="8 9">
    <name type="scientific">Pseudopedobacter beijingensis</name>
    <dbReference type="NCBI Taxonomy" id="1207056"/>
    <lineage>
        <taxon>Bacteria</taxon>
        <taxon>Pseudomonadati</taxon>
        <taxon>Bacteroidota</taxon>
        <taxon>Sphingobacteriia</taxon>
        <taxon>Sphingobacteriales</taxon>
        <taxon>Sphingobacteriaceae</taxon>
        <taxon>Pseudopedobacter</taxon>
    </lineage>
</organism>
<sequence length="494" mass="56535">MKKIKLLIVSFVWLLGGCTKDLVSIDYGDINPAIFPKTAEDIEAMVNSAYYPIRGSWWDGMFSTSERGVQMISDCTTEILTGWYDEKQQATLHSYQPDDGGITGFYDRFYNKISRMTMTIYLIEESTVSEELKKKAIAEVRCARGLLAYTLFDLYGPIVIAPLEVLKNPLVEAPLARMPYDEMVNFIEADLLAATEDLPHPADADYGRFNKALAKMLLIRLNLHEKRWDKVVELADDIINYNYYGLADDYVGLWSLDGAKNNYNGLINREIIWSIPCDYEGTSQNQWQLMVLPGGYAPKGGWGTVQSTWWFYDTFEAIDKRRTMLIAEFTDVEGRTYNRANPGSFLNYGPLPLKIHEDAARTTSYSTVDIIMYRYADVLLSKAEALANGGGVPTQETINLVNRIRNRAGLEDVKLLDYQNLTAFNDMLLTERSHEFWCENGQYRADLIRHDKFVSRCLEVRQSPYTAPYKQVFPFSRTKITEGKGMFIQNPFYN</sequence>
<dbReference type="Pfam" id="PF07980">
    <property type="entry name" value="SusD_RagB"/>
    <property type="match status" value="1"/>
</dbReference>
<dbReference type="EMBL" id="JBHUDG010000010">
    <property type="protein sequence ID" value="MFD1629777.1"/>
    <property type="molecule type" value="Genomic_DNA"/>
</dbReference>
<keyword evidence="9" id="KW-1185">Reference proteome</keyword>
<evidence type="ECO:0000256" key="5">
    <source>
        <dbReference type="ARBA" id="ARBA00023237"/>
    </source>
</evidence>
<dbReference type="Gene3D" id="1.25.40.390">
    <property type="match status" value="1"/>
</dbReference>
<dbReference type="Pfam" id="PF14322">
    <property type="entry name" value="SusD-like_3"/>
    <property type="match status" value="1"/>
</dbReference>
<name>A0ABW4ICN8_9SPHI</name>
<evidence type="ECO:0000313" key="9">
    <source>
        <dbReference type="Proteomes" id="UP001597118"/>
    </source>
</evidence>
<evidence type="ECO:0000259" key="6">
    <source>
        <dbReference type="Pfam" id="PF07980"/>
    </source>
</evidence>
<reference evidence="9" key="1">
    <citation type="journal article" date="2019" name="Int. J. Syst. Evol. Microbiol.">
        <title>The Global Catalogue of Microorganisms (GCM) 10K type strain sequencing project: providing services to taxonomists for standard genome sequencing and annotation.</title>
        <authorList>
            <consortium name="The Broad Institute Genomics Platform"/>
            <consortium name="The Broad Institute Genome Sequencing Center for Infectious Disease"/>
            <person name="Wu L."/>
            <person name="Ma J."/>
        </authorList>
    </citation>
    <scope>NUCLEOTIDE SEQUENCE [LARGE SCALE GENOMIC DNA]</scope>
    <source>
        <strain evidence="9">CCUG 53762</strain>
    </source>
</reference>
<evidence type="ECO:0000256" key="3">
    <source>
        <dbReference type="ARBA" id="ARBA00022729"/>
    </source>
</evidence>
<keyword evidence="4" id="KW-0472">Membrane</keyword>
<comment type="similarity">
    <text evidence="2">Belongs to the SusD family.</text>
</comment>
<evidence type="ECO:0000259" key="7">
    <source>
        <dbReference type="Pfam" id="PF14322"/>
    </source>
</evidence>
<accession>A0ABW4ICN8</accession>
<dbReference type="InterPro" id="IPR012944">
    <property type="entry name" value="SusD_RagB_dom"/>
</dbReference>
<evidence type="ECO:0000313" key="8">
    <source>
        <dbReference type="EMBL" id="MFD1629777.1"/>
    </source>
</evidence>
<dbReference type="SUPFAM" id="SSF48452">
    <property type="entry name" value="TPR-like"/>
    <property type="match status" value="1"/>
</dbReference>
<evidence type="ECO:0000256" key="1">
    <source>
        <dbReference type="ARBA" id="ARBA00004442"/>
    </source>
</evidence>
<dbReference type="InterPro" id="IPR011990">
    <property type="entry name" value="TPR-like_helical_dom_sf"/>
</dbReference>
<dbReference type="PROSITE" id="PS51257">
    <property type="entry name" value="PROKAR_LIPOPROTEIN"/>
    <property type="match status" value="1"/>
</dbReference>
<protein>
    <submittedName>
        <fullName evidence="8">RagB/SusD family nutrient uptake outer membrane protein</fullName>
    </submittedName>
</protein>
<keyword evidence="5" id="KW-0998">Cell outer membrane</keyword>
<feature type="domain" description="RagB/SusD" evidence="6">
    <location>
        <begin position="339"/>
        <end position="452"/>
    </location>
</feature>
<feature type="domain" description="SusD-like N-terminal" evidence="7">
    <location>
        <begin position="41"/>
        <end position="220"/>
    </location>
</feature>
<proteinExistence type="inferred from homology"/>